<name>G7YFK2_CLOSI</name>
<sequence>MWHAQPSLGGEGRRQLPTRLMRRTLEGLQNTGAHVAAVENLTNLNYADEIVLIFEEEKEQVFLDKLTNHPVFGQQLVWVGVDESERRRLEIKNGETWIEIRITVYQVLREVRVAPSASASESLKVRTQGTVRCRDILRSIDISDVFHAEHFQAHQHQTSTSGAAIFYQELDHTNNPTSPDPSFSFLMFRYLQFFAMSQTGYGSRGTVIATTYMGPWTAPYNNILGLQSIPIGPTTDKYTPLFSFNFVALNNAYGCRIPLLNNRCAHGTH</sequence>
<protein>
    <submittedName>
        <fullName evidence="1">Uncharacterized protein</fullName>
    </submittedName>
</protein>
<dbReference type="AlphaFoldDB" id="G7YFK2"/>
<proteinExistence type="predicted"/>
<dbReference type="EMBL" id="DF143193">
    <property type="protein sequence ID" value="GAA51735.1"/>
    <property type="molecule type" value="Genomic_DNA"/>
</dbReference>
<keyword evidence="2" id="KW-1185">Reference proteome</keyword>
<accession>G7YFK2</accession>
<evidence type="ECO:0000313" key="1">
    <source>
        <dbReference type="EMBL" id="GAA51735.1"/>
    </source>
</evidence>
<organism evidence="1 2">
    <name type="scientific">Clonorchis sinensis</name>
    <name type="common">Chinese liver fluke</name>
    <dbReference type="NCBI Taxonomy" id="79923"/>
    <lineage>
        <taxon>Eukaryota</taxon>
        <taxon>Metazoa</taxon>
        <taxon>Spiralia</taxon>
        <taxon>Lophotrochozoa</taxon>
        <taxon>Platyhelminthes</taxon>
        <taxon>Trematoda</taxon>
        <taxon>Digenea</taxon>
        <taxon>Opisthorchiida</taxon>
        <taxon>Opisthorchiata</taxon>
        <taxon>Opisthorchiidae</taxon>
        <taxon>Clonorchis</taxon>
    </lineage>
</organism>
<reference evidence="1" key="1">
    <citation type="journal article" date="2011" name="Genome Biol.">
        <title>The draft genome of the carcinogenic human liver fluke Clonorchis sinensis.</title>
        <authorList>
            <person name="Wang X."/>
            <person name="Chen W."/>
            <person name="Huang Y."/>
            <person name="Sun J."/>
            <person name="Men J."/>
            <person name="Liu H."/>
            <person name="Luo F."/>
            <person name="Guo L."/>
            <person name="Lv X."/>
            <person name="Deng C."/>
            <person name="Zhou C."/>
            <person name="Fan Y."/>
            <person name="Li X."/>
            <person name="Huang L."/>
            <person name="Hu Y."/>
            <person name="Liang C."/>
            <person name="Hu X."/>
            <person name="Xu J."/>
            <person name="Yu X."/>
        </authorList>
    </citation>
    <scope>NUCLEOTIDE SEQUENCE [LARGE SCALE GENOMIC DNA]</scope>
    <source>
        <strain evidence="1">Henan</strain>
    </source>
</reference>
<reference key="2">
    <citation type="submission" date="2011-10" db="EMBL/GenBank/DDBJ databases">
        <title>The genome and transcriptome sequence of Clonorchis sinensis provide insights into the carcinogenic liver fluke.</title>
        <authorList>
            <person name="Wang X."/>
            <person name="Huang Y."/>
            <person name="Chen W."/>
            <person name="Liu H."/>
            <person name="Guo L."/>
            <person name="Chen Y."/>
            <person name="Luo F."/>
            <person name="Zhou W."/>
            <person name="Sun J."/>
            <person name="Mao Q."/>
            <person name="Liang P."/>
            <person name="Zhou C."/>
            <person name="Tian Y."/>
            <person name="Men J."/>
            <person name="Lv X."/>
            <person name="Huang L."/>
            <person name="Zhou J."/>
            <person name="Hu Y."/>
            <person name="Li R."/>
            <person name="Zhang F."/>
            <person name="Lei H."/>
            <person name="Li X."/>
            <person name="Hu X."/>
            <person name="Liang C."/>
            <person name="Xu J."/>
            <person name="Wu Z."/>
            <person name="Yu X."/>
        </authorList>
    </citation>
    <scope>NUCLEOTIDE SEQUENCE</scope>
    <source>
        <strain>Henan</strain>
    </source>
</reference>
<gene>
    <name evidence="1" type="ORF">CLF_106717</name>
</gene>
<evidence type="ECO:0000313" key="2">
    <source>
        <dbReference type="Proteomes" id="UP000008909"/>
    </source>
</evidence>
<dbReference type="Proteomes" id="UP000008909">
    <property type="component" value="Unassembled WGS sequence"/>
</dbReference>